<comment type="similarity">
    <text evidence="7">Belongs to the binding-protein-dependent transport system permease family.</text>
</comment>
<dbReference type="PROSITE" id="PS50928">
    <property type="entry name" value="ABC_TM1"/>
    <property type="match status" value="1"/>
</dbReference>
<evidence type="ECO:0000256" key="3">
    <source>
        <dbReference type="ARBA" id="ARBA00022475"/>
    </source>
</evidence>
<proteinExistence type="inferred from homology"/>
<dbReference type="PANTHER" id="PTHR43386:SF1">
    <property type="entry name" value="D,D-DIPEPTIDE TRANSPORT SYSTEM PERMEASE PROTEIN DDPC-RELATED"/>
    <property type="match status" value="1"/>
</dbReference>
<organism evidence="9 10">
    <name type="scientific">Curtobacterium herbarum</name>
    <dbReference type="NCBI Taxonomy" id="150122"/>
    <lineage>
        <taxon>Bacteria</taxon>
        <taxon>Bacillati</taxon>
        <taxon>Actinomycetota</taxon>
        <taxon>Actinomycetes</taxon>
        <taxon>Micrococcales</taxon>
        <taxon>Microbacteriaceae</taxon>
        <taxon>Curtobacterium</taxon>
    </lineage>
</organism>
<protein>
    <submittedName>
        <fullName evidence="9">ABC transporter permease</fullName>
    </submittedName>
</protein>
<dbReference type="EMBL" id="BAAAJX010000006">
    <property type="protein sequence ID" value="GAA1493423.1"/>
    <property type="molecule type" value="Genomic_DNA"/>
</dbReference>
<sequence length="332" mass="35441">MSDITLVDRHEPLWKRLPVVVQLRRSTGWQRAMLIVGVVICALYLLVAVFAPLIAPYGFGDQQGADGVNFPRTGAPSAEHIWGTTVGGLDVFSRVVYGTRTAVLVVIVAVVVSIAIGVLLGMVSGYIGGWLDRVLVVVADAIYAFPSLLLAIVVSIVVSGGDSNYWGGITAAAISITVVYIPQYFRVVRAEAVRLKNDAFVESARVIGTNPWRIMTRHVLRNSTRSLPLILTLNASDAVLTLAGLGFLGFGIGPTQGAEWGYDLSRALSDVASGVWWTGVYPGIAIVVLVLGVTFIGESLNDISDPRLRARRRLGKLVSTRDKATTAEGAAA</sequence>
<evidence type="ECO:0000256" key="7">
    <source>
        <dbReference type="RuleBase" id="RU363032"/>
    </source>
</evidence>
<dbReference type="CDD" id="cd06261">
    <property type="entry name" value="TM_PBP2"/>
    <property type="match status" value="1"/>
</dbReference>
<evidence type="ECO:0000259" key="8">
    <source>
        <dbReference type="PROSITE" id="PS50928"/>
    </source>
</evidence>
<dbReference type="PANTHER" id="PTHR43386">
    <property type="entry name" value="OLIGOPEPTIDE TRANSPORT SYSTEM PERMEASE PROTEIN APPC"/>
    <property type="match status" value="1"/>
</dbReference>
<keyword evidence="10" id="KW-1185">Reference proteome</keyword>
<dbReference type="InterPro" id="IPR000515">
    <property type="entry name" value="MetI-like"/>
</dbReference>
<evidence type="ECO:0000313" key="9">
    <source>
        <dbReference type="EMBL" id="GAA1493423.1"/>
    </source>
</evidence>
<evidence type="ECO:0000256" key="4">
    <source>
        <dbReference type="ARBA" id="ARBA00022692"/>
    </source>
</evidence>
<dbReference type="InterPro" id="IPR050366">
    <property type="entry name" value="BP-dependent_transpt_permease"/>
</dbReference>
<keyword evidence="4 7" id="KW-0812">Transmembrane</keyword>
<feature type="domain" description="ABC transmembrane type-1" evidence="8">
    <location>
        <begin position="99"/>
        <end position="297"/>
    </location>
</feature>
<evidence type="ECO:0000256" key="6">
    <source>
        <dbReference type="ARBA" id="ARBA00023136"/>
    </source>
</evidence>
<feature type="transmembrane region" description="Helical" evidence="7">
    <location>
        <begin position="274"/>
        <end position="297"/>
    </location>
</feature>
<feature type="transmembrane region" description="Helical" evidence="7">
    <location>
        <begin position="32"/>
        <end position="55"/>
    </location>
</feature>
<comment type="subcellular location">
    <subcellularLocation>
        <location evidence="1 7">Cell membrane</location>
        <topology evidence="1 7">Multi-pass membrane protein</topology>
    </subcellularLocation>
</comment>
<dbReference type="Gene3D" id="1.10.3720.10">
    <property type="entry name" value="MetI-like"/>
    <property type="match status" value="1"/>
</dbReference>
<dbReference type="RefSeq" id="WP_204608103.1">
    <property type="nucleotide sequence ID" value="NZ_BAAAJX010000006.1"/>
</dbReference>
<keyword evidence="3" id="KW-1003">Cell membrane</keyword>
<feature type="transmembrane region" description="Helical" evidence="7">
    <location>
        <begin position="227"/>
        <end position="254"/>
    </location>
</feature>
<accession>A0ABP4K5M1</accession>
<name>A0ABP4K5M1_9MICO</name>
<evidence type="ECO:0000256" key="2">
    <source>
        <dbReference type="ARBA" id="ARBA00022448"/>
    </source>
</evidence>
<gene>
    <name evidence="9" type="ORF">GCM10009627_17690</name>
</gene>
<feature type="transmembrane region" description="Helical" evidence="7">
    <location>
        <begin position="102"/>
        <end position="127"/>
    </location>
</feature>
<keyword evidence="6 7" id="KW-0472">Membrane</keyword>
<evidence type="ECO:0000256" key="1">
    <source>
        <dbReference type="ARBA" id="ARBA00004651"/>
    </source>
</evidence>
<evidence type="ECO:0000313" key="10">
    <source>
        <dbReference type="Proteomes" id="UP001501742"/>
    </source>
</evidence>
<dbReference type="InterPro" id="IPR035906">
    <property type="entry name" value="MetI-like_sf"/>
</dbReference>
<feature type="transmembrane region" description="Helical" evidence="7">
    <location>
        <begin position="134"/>
        <end position="159"/>
    </location>
</feature>
<keyword evidence="2 7" id="KW-0813">Transport</keyword>
<dbReference type="Pfam" id="PF00528">
    <property type="entry name" value="BPD_transp_1"/>
    <property type="match status" value="1"/>
</dbReference>
<dbReference type="Proteomes" id="UP001501742">
    <property type="component" value="Unassembled WGS sequence"/>
</dbReference>
<comment type="caution">
    <text evidence="9">The sequence shown here is derived from an EMBL/GenBank/DDBJ whole genome shotgun (WGS) entry which is preliminary data.</text>
</comment>
<keyword evidence="5 7" id="KW-1133">Transmembrane helix</keyword>
<feature type="transmembrane region" description="Helical" evidence="7">
    <location>
        <begin position="165"/>
        <end position="185"/>
    </location>
</feature>
<dbReference type="SUPFAM" id="SSF161098">
    <property type="entry name" value="MetI-like"/>
    <property type="match status" value="1"/>
</dbReference>
<reference evidence="10" key="1">
    <citation type="journal article" date="2019" name="Int. J. Syst. Evol. Microbiol.">
        <title>The Global Catalogue of Microorganisms (GCM) 10K type strain sequencing project: providing services to taxonomists for standard genome sequencing and annotation.</title>
        <authorList>
            <consortium name="The Broad Institute Genomics Platform"/>
            <consortium name="The Broad Institute Genome Sequencing Center for Infectious Disease"/>
            <person name="Wu L."/>
            <person name="Ma J."/>
        </authorList>
    </citation>
    <scope>NUCLEOTIDE SEQUENCE [LARGE SCALE GENOMIC DNA]</scope>
    <source>
        <strain evidence="10">JCM 12140</strain>
    </source>
</reference>
<evidence type="ECO:0000256" key="5">
    <source>
        <dbReference type="ARBA" id="ARBA00022989"/>
    </source>
</evidence>